<evidence type="ECO:0000313" key="3">
    <source>
        <dbReference type="EMBL" id="ERN13699.1"/>
    </source>
</evidence>
<evidence type="ECO:0000313" key="4">
    <source>
        <dbReference type="Proteomes" id="UP000017836"/>
    </source>
</evidence>
<keyword evidence="4" id="KW-1185">Reference proteome</keyword>
<feature type="region of interest" description="Disordered" evidence="1">
    <location>
        <begin position="560"/>
        <end position="583"/>
    </location>
</feature>
<dbReference type="InterPro" id="IPR040229">
    <property type="entry name" value="At3g27390-like"/>
</dbReference>
<dbReference type="AlphaFoldDB" id="W1PZV0"/>
<feature type="transmembrane region" description="Helical" evidence="2">
    <location>
        <begin position="78"/>
        <end position="102"/>
    </location>
</feature>
<reference evidence="4" key="1">
    <citation type="journal article" date="2013" name="Science">
        <title>The Amborella genome and the evolution of flowering plants.</title>
        <authorList>
            <consortium name="Amborella Genome Project"/>
        </authorList>
    </citation>
    <scope>NUCLEOTIDE SEQUENCE [LARGE SCALE GENOMIC DNA]</scope>
</reference>
<evidence type="ECO:0000256" key="2">
    <source>
        <dbReference type="SAM" id="Phobius"/>
    </source>
</evidence>
<keyword evidence="2" id="KW-0812">Transmembrane</keyword>
<sequence length="583" mass="65425">MEIPKGFCASLKSFLYFLPFFLGLLFLGIIKGLIFCLPVWVIMAIGNSAVIIGLWPAHVVWTHYCIARAKQLGPLLKIALCICVSVLLVLWPIVGIAGSILVGAGYGLLRPLICTFEAVGEGKIDQFYHCVVDGTWSTITGCFIIVRDFTDVCFFSYFFIMDDLSHQEPPSGIRHEIRLFRLIGCIIIGLLGILVDMPLVLLIALYKSPYMLFKGWHRLVHDLIGREGPFLETACVPFAGLAILLWPSVVIGAILSSIFFSFFLGLFAAVVTYQESSACFGLAYIMSAISLYDEYTNDVLDMREGSCFPRPQYRKKKPSLSGSLSRPASFMKEKPEGRGPPLRAQSFRDSMVELKPLEVLDHIFVECKRHGENLALGGPITMKDIEQWRSNNGGNRILSIGLPAYCIFQGLLRSAKANSPGFLLSDKTEITTTNKPREKLFDWFFDPLMIIKEQIKAQRLSEAEEDYLNKLVLFGGESERMKDWNIGSPPESEIKRAEIEALARRLRGISKSISRFPTFRRRFENLVNSLAEEIETRNERSVSSSRSRSIVRRLSSLKSFGSRKLGPSKEEEAQPVVNSSEIV</sequence>
<feature type="transmembrane region" description="Helical" evidence="2">
    <location>
        <begin position="40"/>
        <end position="66"/>
    </location>
</feature>
<feature type="transmembrane region" description="Helical" evidence="2">
    <location>
        <begin position="179"/>
        <end position="206"/>
    </location>
</feature>
<organism evidence="3 4">
    <name type="scientific">Amborella trichopoda</name>
    <dbReference type="NCBI Taxonomy" id="13333"/>
    <lineage>
        <taxon>Eukaryota</taxon>
        <taxon>Viridiplantae</taxon>
        <taxon>Streptophyta</taxon>
        <taxon>Embryophyta</taxon>
        <taxon>Tracheophyta</taxon>
        <taxon>Spermatophyta</taxon>
        <taxon>Magnoliopsida</taxon>
        <taxon>Amborellales</taxon>
        <taxon>Amborellaceae</taxon>
        <taxon>Amborella</taxon>
    </lineage>
</organism>
<feature type="transmembrane region" description="Helical" evidence="2">
    <location>
        <begin position="14"/>
        <end position="34"/>
    </location>
</feature>
<protein>
    <submittedName>
        <fullName evidence="3">Uncharacterized protein</fullName>
    </submittedName>
</protein>
<gene>
    <name evidence="3" type="ORF">AMTR_s00049p00148370</name>
</gene>
<name>W1PZV0_AMBTC</name>
<dbReference type="OMA" id="PAYCIFQ"/>
<evidence type="ECO:0000256" key="1">
    <source>
        <dbReference type="SAM" id="MobiDB-lite"/>
    </source>
</evidence>
<dbReference type="PANTHER" id="PTHR31133:SF3">
    <property type="entry name" value="TRANSMEMBRANE PROTEIN"/>
    <property type="match status" value="1"/>
</dbReference>
<keyword evidence="2" id="KW-1133">Transmembrane helix</keyword>
<dbReference type="EMBL" id="KI392567">
    <property type="protein sequence ID" value="ERN13699.1"/>
    <property type="molecule type" value="Genomic_DNA"/>
</dbReference>
<accession>W1PZV0</accession>
<dbReference type="HOGENOM" id="CLU_019915_1_0_1"/>
<dbReference type="Proteomes" id="UP000017836">
    <property type="component" value="Unassembled WGS sequence"/>
</dbReference>
<proteinExistence type="predicted"/>
<feature type="region of interest" description="Disordered" evidence="1">
    <location>
        <begin position="312"/>
        <end position="342"/>
    </location>
</feature>
<keyword evidence="2" id="KW-0472">Membrane</keyword>
<dbReference type="Gramene" id="ERN13699">
    <property type="protein sequence ID" value="ERN13699"/>
    <property type="gene ID" value="AMTR_s00049p00148370"/>
</dbReference>
<feature type="transmembrane region" description="Helical" evidence="2">
    <location>
        <begin position="238"/>
        <end position="271"/>
    </location>
</feature>
<dbReference type="eggNOG" id="ENOG502QTQM">
    <property type="taxonomic scope" value="Eukaryota"/>
</dbReference>
<dbReference type="STRING" id="13333.W1PZV0"/>
<dbReference type="PANTHER" id="PTHR31133">
    <property type="entry name" value="MEMBRANE PROTEIN"/>
    <property type="match status" value="1"/>
</dbReference>